<protein>
    <submittedName>
        <fullName evidence="2">DNA primase</fullName>
    </submittedName>
</protein>
<sequence length="172" mass="19227">MKGMSEELKELQERNLAEKEESPKKQAESRHEPRGEPKQERPQNIPAPRERTEEPTQQVAVAKLVEPDQAGTKVDLKDSPAIERRLSTLQKEKLTEILNEEGEVLASFPLSEAFDGVSTITAAFAILTGGVVSQRLVDIAHGQGVREIYGIKVSNLTKKPIDLKVVEWDRHL</sequence>
<organism evidence="2">
    <name type="scientific">mine drainage metagenome</name>
    <dbReference type="NCBI Taxonomy" id="410659"/>
    <lineage>
        <taxon>unclassified sequences</taxon>
        <taxon>metagenomes</taxon>
        <taxon>ecological metagenomes</taxon>
    </lineage>
</organism>
<dbReference type="AlphaFoldDB" id="T1CQM8"/>
<evidence type="ECO:0000313" key="2">
    <source>
        <dbReference type="EMBL" id="EQD71435.1"/>
    </source>
</evidence>
<dbReference type="EMBL" id="AUZY01002791">
    <property type="protein sequence ID" value="EQD71435.1"/>
    <property type="molecule type" value="Genomic_DNA"/>
</dbReference>
<accession>T1CQM8</accession>
<reference evidence="2" key="1">
    <citation type="submission" date="2013-08" db="EMBL/GenBank/DDBJ databases">
        <authorList>
            <person name="Mendez C."/>
            <person name="Richter M."/>
            <person name="Ferrer M."/>
            <person name="Sanchez J."/>
        </authorList>
    </citation>
    <scope>NUCLEOTIDE SEQUENCE</scope>
</reference>
<reference evidence="2" key="2">
    <citation type="journal article" date="2014" name="ISME J.">
        <title>Microbial stratification in low pH oxic and suboxic macroscopic growths along an acid mine drainage.</title>
        <authorList>
            <person name="Mendez-Garcia C."/>
            <person name="Mesa V."/>
            <person name="Sprenger R.R."/>
            <person name="Richter M."/>
            <person name="Diez M.S."/>
            <person name="Solano J."/>
            <person name="Bargiela R."/>
            <person name="Golyshina O.V."/>
            <person name="Manteca A."/>
            <person name="Ramos J.L."/>
            <person name="Gallego J.R."/>
            <person name="Llorente I."/>
            <person name="Martins Dos Santos V.A."/>
            <person name="Jensen O.N."/>
            <person name="Pelaez A.I."/>
            <person name="Sanchez J."/>
            <person name="Ferrer M."/>
        </authorList>
    </citation>
    <scope>NUCLEOTIDE SEQUENCE</scope>
</reference>
<name>T1CQM8_9ZZZZ</name>
<comment type="caution">
    <text evidence="2">The sequence shown here is derived from an EMBL/GenBank/DDBJ whole genome shotgun (WGS) entry which is preliminary data.</text>
</comment>
<feature type="region of interest" description="Disordered" evidence="1">
    <location>
        <begin position="1"/>
        <end position="58"/>
    </location>
</feature>
<evidence type="ECO:0000256" key="1">
    <source>
        <dbReference type="SAM" id="MobiDB-lite"/>
    </source>
</evidence>
<gene>
    <name evidence="2" type="ORF">B1B_04460</name>
</gene>
<feature type="compositionally biased region" description="Basic and acidic residues" evidence="1">
    <location>
        <begin position="1"/>
        <end position="41"/>
    </location>
</feature>
<proteinExistence type="predicted"/>